<feature type="signal peptide" evidence="1">
    <location>
        <begin position="1"/>
        <end position="20"/>
    </location>
</feature>
<dbReference type="AlphaFoldDB" id="A0A2P2L918"/>
<dbReference type="EMBL" id="GGEC01033983">
    <property type="protein sequence ID" value="MBX14467.1"/>
    <property type="molecule type" value="Transcribed_RNA"/>
</dbReference>
<protein>
    <submittedName>
        <fullName evidence="2">Uncharacterized protein</fullName>
    </submittedName>
</protein>
<feature type="chain" id="PRO_5015108039" evidence="1">
    <location>
        <begin position="21"/>
        <end position="92"/>
    </location>
</feature>
<sequence>MDPVALNAMFFSLLFTSSTSEKINECLYISSTTNPLKNSKQTVSLFTIQCWKNLINVLVECLPPRWKAQHTGKGSFNKTFSYPSLSFQLWLT</sequence>
<proteinExistence type="predicted"/>
<organism evidence="2">
    <name type="scientific">Rhizophora mucronata</name>
    <name type="common">Asiatic mangrove</name>
    <dbReference type="NCBI Taxonomy" id="61149"/>
    <lineage>
        <taxon>Eukaryota</taxon>
        <taxon>Viridiplantae</taxon>
        <taxon>Streptophyta</taxon>
        <taxon>Embryophyta</taxon>
        <taxon>Tracheophyta</taxon>
        <taxon>Spermatophyta</taxon>
        <taxon>Magnoliopsida</taxon>
        <taxon>eudicotyledons</taxon>
        <taxon>Gunneridae</taxon>
        <taxon>Pentapetalae</taxon>
        <taxon>rosids</taxon>
        <taxon>fabids</taxon>
        <taxon>Malpighiales</taxon>
        <taxon>Rhizophoraceae</taxon>
        <taxon>Rhizophora</taxon>
    </lineage>
</organism>
<evidence type="ECO:0000256" key="1">
    <source>
        <dbReference type="SAM" id="SignalP"/>
    </source>
</evidence>
<evidence type="ECO:0000313" key="2">
    <source>
        <dbReference type="EMBL" id="MBX14467.1"/>
    </source>
</evidence>
<keyword evidence="1" id="KW-0732">Signal</keyword>
<reference evidence="2" key="1">
    <citation type="submission" date="2018-02" db="EMBL/GenBank/DDBJ databases">
        <title>Rhizophora mucronata_Transcriptome.</title>
        <authorList>
            <person name="Meera S.P."/>
            <person name="Sreeshan A."/>
            <person name="Augustine A."/>
        </authorList>
    </citation>
    <scope>NUCLEOTIDE SEQUENCE</scope>
    <source>
        <tissue evidence="2">Leaf</tissue>
    </source>
</reference>
<name>A0A2P2L918_RHIMU</name>
<accession>A0A2P2L918</accession>